<dbReference type="OrthoDB" id="4400538at2759"/>
<feature type="region of interest" description="Disordered" evidence="1">
    <location>
        <begin position="51"/>
        <end position="75"/>
    </location>
</feature>
<name>A0A9W9FG70_9EURO</name>
<evidence type="ECO:0000313" key="3">
    <source>
        <dbReference type="Proteomes" id="UP001149074"/>
    </source>
</evidence>
<evidence type="ECO:0000313" key="2">
    <source>
        <dbReference type="EMBL" id="KAJ5099650.1"/>
    </source>
</evidence>
<gene>
    <name evidence="2" type="ORF">N7532_006651</name>
</gene>
<proteinExistence type="predicted"/>
<reference evidence="2" key="1">
    <citation type="submission" date="2022-11" db="EMBL/GenBank/DDBJ databases">
        <authorList>
            <person name="Petersen C."/>
        </authorList>
    </citation>
    <scope>NUCLEOTIDE SEQUENCE</scope>
    <source>
        <strain evidence="2">IBT 30761</strain>
    </source>
</reference>
<comment type="caution">
    <text evidence="2">The sequence shown here is derived from an EMBL/GenBank/DDBJ whole genome shotgun (WGS) entry which is preliminary data.</text>
</comment>
<evidence type="ECO:0000256" key="1">
    <source>
        <dbReference type="SAM" id="MobiDB-lite"/>
    </source>
</evidence>
<dbReference type="RefSeq" id="XP_056475304.1">
    <property type="nucleotide sequence ID" value="XM_056619145.1"/>
</dbReference>
<dbReference type="AlphaFoldDB" id="A0A9W9FG70"/>
<sequence>MAAVVAVQLARPTIRHFSAHRPRPDSRAARAVTTSCLAAAVALPFVPPALESSRQKSSGFPDGNKPHPPLCFHAR</sequence>
<dbReference type="GeneID" id="81358124"/>
<dbReference type="EMBL" id="JAPQKI010000005">
    <property type="protein sequence ID" value="KAJ5099650.1"/>
    <property type="molecule type" value="Genomic_DNA"/>
</dbReference>
<organism evidence="2 3">
    <name type="scientific">Penicillium argentinense</name>
    <dbReference type="NCBI Taxonomy" id="1131581"/>
    <lineage>
        <taxon>Eukaryota</taxon>
        <taxon>Fungi</taxon>
        <taxon>Dikarya</taxon>
        <taxon>Ascomycota</taxon>
        <taxon>Pezizomycotina</taxon>
        <taxon>Eurotiomycetes</taxon>
        <taxon>Eurotiomycetidae</taxon>
        <taxon>Eurotiales</taxon>
        <taxon>Aspergillaceae</taxon>
        <taxon>Penicillium</taxon>
    </lineage>
</organism>
<dbReference type="Proteomes" id="UP001149074">
    <property type="component" value="Unassembled WGS sequence"/>
</dbReference>
<accession>A0A9W9FG70</accession>
<reference evidence="2" key="2">
    <citation type="journal article" date="2023" name="IMA Fungus">
        <title>Comparative genomic study of the Penicillium genus elucidates a diverse pangenome and 15 lateral gene transfer events.</title>
        <authorList>
            <person name="Petersen C."/>
            <person name="Sorensen T."/>
            <person name="Nielsen M.R."/>
            <person name="Sondergaard T.E."/>
            <person name="Sorensen J.L."/>
            <person name="Fitzpatrick D.A."/>
            <person name="Frisvad J.C."/>
            <person name="Nielsen K.L."/>
        </authorList>
    </citation>
    <scope>NUCLEOTIDE SEQUENCE</scope>
    <source>
        <strain evidence="2">IBT 30761</strain>
    </source>
</reference>
<protein>
    <submittedName>
        <fullName evidence="2">Uncharacterized protein</fullName>
    </submittedName>
</protein>
<keyword evidence="3" id="KW-1185">Reference proteome</keyword>